<keyword evidence="4" id="KW-0479">Metal-binding</keyword>
<evidence type="ECO:0000256" key="5">
    <source>
        <dbReference type="ARBA" id="ARBA00022801"/>
    </source>
</evidence>
<evidence type="ECO:0000256" key="2">
    <source>
        <dbReference type="ARBA" id="ARBA00022438"/>
    </source>
</evidence>
<dbReference type="InterPro" id="IPR008007">
    <property type="entry name" value="Peptidase_M42"/>
</dbReference>
<evidence type="ECO:0000256" key="6">
    <source>
        <dbReference type="PIRNR" id="PIRNR001123"/>
    </source>
</evidence>
<reference evidence="7 8" key="1">
    <citation type="submission" date="2021-05" db="EMBL/GenBank/DDBJ databases">
        <title>Fusibacter ferrireducens sp. nov., an anaerobic, sulfur- and Fe-reducing bacterium isolated from the mangrove sediment.</title>
        <authorList>
            <person name="Qiu D."/>
        </authorList>
    </citation>
    <scope>NUCLEOTIDE SEQUENCE [LARGE SCALE GENOMIC DNA]</scope>
    <source>
        <strain evidence="7 8">DSM 12116</strain>
    </source>
</reference>
<evidence type="ECO:0000313" key="7">
    <source>
        <dbReference type="EMBL" id="MBS7527207.1"/>
    </source>
</evidence>
<dbReference type="SUPFAM" id="SSF101821">
    <property type="entry name" value="Aminopeptidase/glucanase lid domain"/>
    <property type="match status" value="1"/>
</dbReference>
<comment type="caution">
    <text evidence="7">The sequence shown here is derived from an EMBL/GenBank/DDBJ whole genome shotgun (WGS) entry which is preliminary data.</text>
</comment>
<protein>
    <submittedName>
        <fullName evidence="7">M20/M25/M40 family metallo-hydrolase</fullName>
    </submittedName>
</protein>
<evidence type="ECO:0000256" key="4">
    <source>
        <dbReference type="ARBA" id="ARBA00022723"/>
    </source>
</evidence>
<evidence type="ECO:0000313" key="8">
    <source>
        <dbReference type="Proteomes" id="UP000746471"/>
    </source>
</evidence>
<keyword evidence="5" id="KW-0378">Hydrolase</keyword>
<comment type="similarity">
    <text evidence="1 6">Belongs to the peptidase M42 family.</text>
</comment>
<organism evidence="7 8">
    <name type="scientific">Fusibacter paucivorans</name>
    <dbReference type="NCBI Taxonomy" id="76009"/>
    <lineage>
        <taxon>Bacteria</taxon>
        <taxon>Bacillati</taxon>
        <taxon>Bacillota</taxon>
        <taxon>Clostridia</taxon>
        <taxon>Eubacteriales</taxon>
        <taxon>Eubacteriales Family XII. Incertae Sedis</taxon>
        <taxon>Fusibacter</taxon>
    </lineage>
</organism>
<dbReference type="Pfam" id="PF05343">
    <property type="entry name" value="Peptidase_M42"/>
    <property type="match status" value="1"/>
</dbReference>
<accession>A0ABS5PT25</accession>
<name>A0ABS5PT25_9FIRM</name>
<dbReference type="PIRSF" id="PIRSF001123">
    <property type="entry name" value="PepA_GA"/>
    <property type="match status" value="1"/>
</dbReference>
<dbReference type="Gene3D" id="2.40.30.40">
    <property type="entry name" value="Peptidase M42, domain 2"/>
    <property type="match status" value="1"/>
</dbReference>
<dbReference type="PANTHER" id="PTHR32481:SF0">
    <property type="entry name" value="AMINOPEPTIDASE YPDE-RELATED"/>
    <property type="match status" value="1"/>
</dbReference>
<dbReference type="InterPro" id="IPR051464">
    <property type="entry name" value="Peptidase_M42_aminopept"/>
</dbReference>
<evidence type="ECO:0000256" key="1">
    <source>
        <dbReference type="ARBA" id="ARBA00006272"/>
    </source>
</evidence>
<keyword evidence="8" id="KW-1185">Reference proteome</keyword>
<sequence>MDLKFMAALSSAKGVSGFEKEVVEVIRQYVGDRLTVTIDQMHNVILRRPCDNDSDDVPVVMLDAHSDEIGFIIQSIQANGTLKFLPLGGWSDQNVSAQKVWIKNAEGTYIQGIVASKPPHFTTGPAKLTPIGEMSIDVGATSFDEVASIFKIEPGAPVVPYATFSYIEETGIMCGKAFDNRLGCNAVVETMLALADTPLNVKLVGAISAQEEVGLRGAGINARKIKPDLAIVFEGTPADDTFKNAYDSQGALKKGTQIRHFDRSMIANADLIAYAIATAKSEGIAYQRAVREGGGTNAGAIHLADDGVPCLVLGTPVRYAHTHHGYSAVADQEATIALAKAIIQKISPEDKERLLF</sequence>
<dbReference type="Proteomes" id="UP000746471">
    <property type="component" value="Unassembled WGS sequence"/>
</dbReference>
<keyword evidence="3" id="KW-0645">Protease</keyword>
<dbReference type="SUPFAM" id="SSF53187">
    <property type="entry name" value="Zn-dependent exopeptidases"/>
    <property type="match status" value="1"/>
</dbReference>
<keyword evidence="2" id="KW-0031">Aminopeptidase</keyword>
<gene>
    <name evidence="7" type="ORF">KHM83_10995</name>
</gene>
<dbReference type="PANTHER" id="PTHR32481">
    <property type="entry name" value="AMINOPEPTIDASE"/>
    <property type="match status" value="1"/>
</dbReference>
<dbReference type="EMBL" id="JAHBCL010000017">
    <property type="protein sequence ID" value="MBS7527207.1"/>
    <property type="molecule type" value="Genomic_DNA"/>
</dbReference>
<dbReference type="Gene3D" id="3.40.630.10">
    <property type="entry name" value="Zn peptidases"/>
    <property type="match status" value="1"/>
</dbReference>
<evidence type="ECO:0000256" key="3">
    <source>
        <dbReference type="ARBA" id="ARBA00022670"/>
    </source>
</evidence>
<dbReference type="RefSeq" id="WP_213237066.1">
    <property type="nucleotide sequence ID" value="NZ_JAHBCL010000017.1"/>
</dbReference>
<dbReference type="InterPro" id="IPR023367">
    <property type="entry name" value="Peptidase_M42_dom2"/>
</dbReference>
<proteinExistence type="inferred from homology"/>